<reference evidence="1" key="1">
    <citation type="submission" date="2020-03" db="EMBL/GenBank/DDBJ databases">
        <title>The deep terrestrial virosphere.</title>
        <authorList>
            <person name="Holmfeldt K."/>
            <person name="Nilsson E."/>
            <person name="Simone D."/>
            <person name="Lopez-Fernandez M."/>
            <person name="Wu X."/>
            <person name="de Brujin I."/>
            <person name="Lundin D."/>
            <person name="Andersson A."/>
            <person name="Bertilsson S."/>
            <person name="Dopson M."/>
        </authorList>
    </citation>
    <scope>NUCLEOTIDE SEQUENCE</scope>
    <source>
        <strain evidence="1">MM415A01668</strain>
        <strain evidence="2">MM415B02248</strain>
    </source>
</reference>
<evidence type="ECO:0000313" key="1">
    <source>
        <dbReference type="EMBL" id="QJA75857.1"/>
    </source>
</evidence>
<sequence>MNIKKRVERLERLILKDNNATHYCPSCKGGTLRLSHHGSRYMCSNCNQEYELWGNALTIAYNAYEYQIVKGD</sequence>
<dbReference type="EMBL" id="MT142189">
    <property type="protein sequence ID" value="QJA75857.1"/>
    <property type="molecule type" value="Genomic_DNA"/>
</dbReference>
<evidence type="ECO:0008006" key="3">
    <source>
        <dbReference type="Google" id="ProtNLM"/>
    </source>
</evidence>
<gene>
    <name evidence="1" type="ORF">MM415A01668_0006</name>
    <name evidence="2" type="ORF">MM415B02248_0013</name>
</gene>
<name>A0A6M3K4Q3_9ZZZZ</name>
<protein>
    <recommendedName>
        <fullName evidence="3">Transposase</fullName>
    </recommendedName>
</protein>
<dbReference type="EMBL" id="MT142562">
    <property type="protein sequence ID" value="QJA85233.1"/>
    <property type="molecule type" value="Genomic_DNA"/>
</dbReference>
<accession>A0A6M3K4Q3</accession>
<organism evidence="1">
    <name type="scientific">viral metagenome</name>
    <dbReference type="NCBI Taxonomy" id="1070528"/>
    <lineage>
        <taxon>unclassified sequences</taxon>
        <taxon>metagenomes</taxon>
        <taxon>organismal metagenomes</taxon>
    </lineage>
</organism>
<evidence type="ECO:0000313" key="2">
    <source>
        <dbReference type="EMBL" id="QJA85233.1"/>
    </source>
</evidence>
<dbReference type="AlphaFoldDB" id="A0A6M3K4Q3"/>
<proteinExistence type="predicted"/>